<reference key="2">
    <citation type="submission" date="2011-06" db="EMBL/GenBank/DDBJ databases">
        <title>Complete Genome Sequence of Pseudomonas stutzeri Strain CGMCC 1.1803.</title>
        <authorList>
            <person name="Yan Y."/>
            <person name="Chen M."/>
            <person name="Lu W."/>
            <person name="Zhang W."/>
            <person name="Ping S."/>
            <person name="Lin M."/>
        </authorList>
    </citation>
    <scope>NUCLEOTIDE SEQUENCE</scope>
    <source>
        <strain>ATCC 17588</strain>
    </source>
</reference>
<evidence type="ECO:0000313" key="1">
    <source>
        <dbReference type="EMBL" id="AEJ05706.1"/>
    </source>
</evidence>
<reference evidence="1 2" key="1">
    <citation type="journal article" date="2011" name="J. Bacteriol.">
        <title>Complete Genome Sequence of the Type Strain Pseudomonas stutzeri CGMCC 1.1803.</title>
        <authorList>
            <person name="Chen M."/>
            <person name="Yan Y."/>
            <person name="Zhang W."/>
            <person name="Lu W."/>
            <person name="Wang J."/>
            <person name="Ping S."/>
            <person name="Lin M."/>
        </authorList>
    </citation>
    <scope>NUCLEOTIDE SEQUENCE [LARGE SCALE GENOMIC DNA]</scope>
    <source>
        <strain evidence="2">ATCC 17588 / DSM 5190 / CCUG 11256 / JCM 5965 / LMG 11199 / NCIMB 11358 / Stanier 221</strain>
    </source>
</reference>
<dbReference type="EMBL" id="CP002881">
    <property type="protein sequence ID" value="AEJ05706.1"/>
    <property type="molecule type" value="Genomic_DNA"/>
</dbReference>
<sequence length="75" mass="8904">MIPQRTIERKLKPGLPRLFDRPEYRHLNISERMFGWLKENRRIGSRYDKLARSLAAMVTLSCTLQCLQQCFSYTA</sequence>
<accession>F8H234</accession>
<dbReference type="Proteomes" id="UP000008932">
    <property type="component" value="Chromosome"/>
</dbReference>
<dbReference type="HOGENOM" id="CLU_055261_9_3_6"/>
<reference evidence="2" key="3">
    <citation type="submission" date="2011-06" db="EMBL/GenBank/DDBJ databases">
        <title>Complete genome sequence of Pseudomonas stutzeri strain CGMCC 1.1803.</title>
        <authorList>
            <person name="Yan Y."/>
            <person name="Chen M."/>
            <person name="Lu W."/>
            <person name="Zhang W."/>
            <person name="Ping S."/>
            <person name="Lin M."/>
        </authorList>
    </citation>
    <scope>NUCLEOTIDE SEQUENCE [LARGE SCALE GENOMIC DNA]</scope>
    <source>
        <strain evidence="2">ATCC 17588 / DSM 5190 / CCUG 11256 / JCM 5965 / LMG 11199 / NCIMB 11358 / Stanier 221</strain>
    </source>
</reference>
<dbReference type="AlphaFoldDB" id="F8H234"/>
<protein>
    <submittedName>
        <fullName evidence="1">Transposase IS4 family protein</fullName>
    </submittedName>
</protein>
<evidence type="ECO:0000313" key="2">
    <source>
        <dbReference type="Proteomes" id="UP000008932"/>
    </source>
</evidence>
<gene>
    <name evidence="1" type="primary">orfB</name>
    <name evidence="1" type="ordered locus">PSTAB_2425</name>
</gene>
<dbReference type="KEGG" id="psz:PSTAB_2425"/>
<name>F8H234_STUS2</name>
<proteinExistence type="predicted"/>
<organism evidence="1 2">
    <name type="scientific">Stutzerimonas stutzeri (strain ATCC 17588 / DSM 5190 / CCUG 11256 / JCM 5965 / LMG 11199 / NBRC 14165 / NCIMB 11358 / Stanier 221)</name>
    <name type="common">Pseudomonas stutzeri</name>
    <dbReference type="NCBI Taxonomy" id="96563"/>
    <lineage>
        <taxon>Bacteria</taxon>
        <taxon>Pseudomonadati</taxon>
        <taxon>Pseudomonadota</taxon>
        <taxon>Gammaproteobacteria</taxon>
        <taxon>Pseudomonadales</taxon>
        <taxon>Pseudomonadaceae</taxon>
        <taxon>Stutzerimonas</taxon>
    </lineage>
</organism>